<dbReference type="InterPro" id="IPR036388">
    <property type="entry name" value="WH-like_DNA-bd_sf"/>
</dbReference>
<dbReference type="PANTHER" id="PTHR33221">
    <property type="entry name" value="WINGED HELIX-TURN-HELIX TRANSCRIPTIONAL REGULATOR, RRF2 FAMILY"/>
    <property type="match status" value="1"/>
</dbReference>
<dbReference type="Pfam" id="PF02082">
    <property type="entry name" value="Rrf2"/>
    <property type="match status" value="1"/>
</dbReference>
<dbReference type="EMBL" id="BARS01008326">
    <property type="protein sequence ID" value="GAF77156.1"/>
    <property type="molecule type" value="Genomic_DNA"/>
</dbReference>
<dbReference type="PROSITE" id="PS51197">
    <property type="entry name" value="HTH_RRF2_2"/>
    <property type="match status" value="1"/>
</dbReference>
<comment type="caution">
    <text evidence="2">The sequence shown here is derived from an EMBL/GenBank/DDBJ whole genome shotgun (WGS) entry which is preliminary data.</text>
</comment>
<dbReference type="GO" id="GO:0003677">
    <property type="term" value="F:DNA binding"/>
    <property type="evidence" value="ECO:0007669"/>
    <property type="project" value="UniProtKB-KW"/>
</dbReference>
<name>X0SPU8_9ZZZZ</name>
<accession>X0SPU8</accession>
<evidence type="ECO:0000313" key="2">
    <source>
        <dbReference type="EMBL" id="GAF77156.1"/>
    </source>
</evidence>
<gene>
    <name evidence="2" type="ORF">S01H1_15898</name>
</gene>
<dbReference type="AlphaFoldDB" id="X0SPU8"/>
<organism evidence="2">
    <name type="scientific">marine sediment metagenome</name>
    <dbReference type="NCBI Taxonomy" id="412755"/>
    <lineage>
        <taxon>unclassified sequences</taxon>
        <taxon>metagenomes</taxon>
        <taxon>ecological metagenomes</taxon>
    </lineage>
</organism>
<dbReference type="Gene3D" id="1.10.10.10">
    <property type="entry name" value="Winged helix-like DNA-binding domain superfamily/Winged helix DNA-binding domain"/>
    <property type="match status" value="1"/>
</dbReference>
<reference evidence="2" key="1">
    <citation type="journal article" date="2014" name="Front. Microbiol.">
        <title>High frequency of phylogenetically diverse reductive dehalogenase-homologous genes in deep subseafloor sedimentary metagenomes.</title>
        <authorList>
            <person name="Kawai M."/>
            <person name="Futagami T."/>
            <person name="Toyoda A."/>
            <person name="Takaki Y."/>
            <person name="Nishi S."/>
            <person name="Hori S."/>
            <person name="Arai W."/>
            <person name="Tsubouchi T."/>
            <person name="Morono Y."/>
            <person name="Uchiyama I."/>
            <person name="Ito T."/>
            <person name="Fujiyama A."/>
            <person name="Inagaki F."/>
            <person name="Takami H."/>
        </authorList>
    </citation>
    <scope>NUCLEOTIDE SEQUENCE</scope>
    <source>
        <strain evidence="2">Expedition CK06-06</strain>
    </source>
</reference>
<proteinExistence type="predicted"/>
<sequence>ARKGFVEPVQGAQGGYRLKARLADVNLWQFLERMEGPLGIVDCVNVSEDECSQLESCSIRNPMQVIDHTLKAVFTDLSLEQVVRPYARGRGL</sequence>
<dbReference type="GO" id="GO:0003700">
    <property type="term" value="F:DNA-binding transcription factor activity"/>
    <property type="evidence" value="ECO:0007669"/>
    <property type="project" value="TreeGrafter"/>
</dbReference>
<dbReference type="PANTHER" id="PTHR33221:SF5">
    <property type="entry name" value="HTH-TYPE TRANSCRIPTIONAL REGULATOR ISCR"/>
    <property type="match status" value="1"/>
</dbReference>
<dbReference type="SUPFAM" id="SSF46785">
    <property type="entry name" value="Winged helix' DNA-binding domain"/>
    <property type="match status" value="1"/>
</dbReference>
<keyword evidence="1" id="KW-0238">DNA-binding</keyword>
<evidence type="ECO:0000256" key="1">
    <source>
        <dbReference type="ARBA" id="ARBA00023125"/>
    </source>
</evidence>
<feature type="non-terminal residue" evidence="2">
    <location>
        <position position="1"/>
    </location>
</feature>
<dbReference type="GO" id="GO:0005829">
    <property type="term" value="C:cytosol"/>
    <property type="evidence" value="ECO:0007669"/>
    <property type="project" value="TreeGrafter"/>
</dbReference>
<protein>
    <recommendedName>
        <fullName evidence="3">Rrf2 family transcriptional regulator</fullName>
    </recommendedName>
</protein>
<dbReference type="InterPro" id="IPR000944">
    <property type="entry name" value="Tscrpt_reg_Rrf2"/>
</dbReference>
<dbReference type="InterPro" id="IPR036390">
    <property type="entry name" value="WH_DNA-bd_sf"/>
</dbReference>
<evidence type="ECO:0008006" key="3">
    <source>
        <dbReference type="Google" id="ProtNLM"/>
    </source>
</evidence>